<dbReference type="GO" id="GO:0016020">
    <property type="term" value="C:membrane"/>
    <property type="evidence" value="ECO:0007669"/>
    <property type="project" value="UniProtKB-SubCell"/>
</dbReference>
<comment type="subcellular location">
    <subcellularLocation>
        <location evidence="1">Membrane</location>
        <topology evidence="1">Multi-pass membrane protein</topology>
    </subcellularLocation>
</comment>
<evidence type="ECO:0000256" key="6">
    <source>
        <dbReference type="ARBA" id="ARBA00022989"/>
    </source>
</evidence>
<feature type="transmembrane region" description="Helical" evidence="10">
    <location>
        <begin position="165"/>
        <end position="188"/>
    </location>
</feature>
<evidence type="ECO:0000256" key="2">
    <source>
        <dbReference type="ARBA" id="ARBA00022448"/>
    </source>
</evidence>
<dbReference type="Pfam" id="PF23259">
    <property type="entry name" value="CHX17_C"/>
    <property type="match status" value="1"/>
</dbReference>
<feature type="transmembrane region" description="Helical" evidence="10">
    <location>
        <begin position="67"/>
        <end position="85"/>
    </location>
</feature>
<dbReference type="InterPro" id="IPR006153">
    <property type="entry name" value="Cation/H_exchanger_TM"/>
</dbReference>
<evidence type="ECO:0000313" key="15">
    <source>
        <dbReference type="Proteomes" id="UP000197138"/>
    </source>
</evidence>
<dbReference type="InterPro" id="IPR050794">
    <property type="entry name" value="CPA2_transporter"/>
</dbReference>
<evidence type="ECO:0000259" key="12">
    <source>
        <dbReference type="Pfam" id="PF23256"/>
    </source>
</evidence>
<dbReference type="Pfam" id="PF23256">
    <property type="entry name" value="CHX17_2nd"/>
    <property type="match status" value="1"/>
</dbReference>
<sequence>MEATGTVLNEKLVCQNVDTVPSHSGHRFWSGGNPFAYTMRTVLAELILFFFMTQLLCLLLKPFRRSTTIVSVIAGTVISLALHAPHTDKFLRLGDRLILRTFAEFGFMMHMFVLGVHIDLTTLRNTGKKAVALAILGSVLALALGGFTLGTIQRISPFDANLRKGIALLLPVNSMTSCIVTFSILHNLNIINSEVGRLAASSAMVSDVLGWFMAFVVGGLAVALQASTMEPLFPIFITLSYYCVLFFLVRPFIIWLTKQSEGEKPMHETHFVFILCIVAASCFLAECLGQHSSHGAFFLGLILPDGPPLGPVLVQKLETFASTFILPVYCTLSGLRTDLHSLATGTTLKLELLIMAGYIGKFAGIIFPSLLCFHIKFRDSLCVALILCCKGIMEIAIYNLWRDMKVINTQLFTLLMVNMVVVTGLATFTVSYLYDPSERYRAFNRRAIKSTNQNLDLRVLICIHDEDHVYPMISLLRASNPTRNKPLSVLVLHLLELSGSALSVLTMTSHYQFMKKPFQIVRSEKIVSAFNHYEKQERGHVSMQHFTASAPYSSMHNDICTLALDKKVSIIILPFHKQWTSEGIETSSPSIRNVNRNVLEKSPCSIGVLVDRSYIHGTKSGFDGQSPYNVGMLFFGGPDDSEALAYSKRMSEHPSISLTVVQFKPEGDYSEPCVLHGKCDGIDVMSNLINGCKIRNKMSITYMEEAVRDGLQTTHVIRSMGDKFDMVIVGKHQDPSSPVLLGLTDWSECPELGVVGDMLAASNFRFSVLVVQQEPLMGSQSSLRHLSSHRSSS</sequence>
<dbReference type="InterPro" id="IPR038770">
    <property type="entry name" value="Na+/solute_symporter_sf"/>
</dbReference>
<evidence type="ECO:0000256" key="5">
    <source>
        <dbReference type="ARBA" id="ARBA00022958"/>
    </source>
</evidence>
<dbReference type="Gene3D" id="1.20.1530.20">
    <property type="match status" value="1"/>
</dbReference>
<feature type="transmembrane region" description="Helical" evidence="10">
    <location>
        <begin position="208"/>
        <end position="226"/>
    </location>
</feature>
<dbReference type="EMBL" id="MTKT01005538">
    <property type="protein sequence ID" value="OWM66649.1"/>
    <property type="molecule type" value="Genomic_DNA"/>
</dbReference>
<dbReference type="GO" id="GO:0006813">
    <property type="term" value="P:potassium ion transport"/>
    <property type="evidence" value="ECO:0007669"/>
    <property type="project" value="UniProtKB-KW"/>
</dbReference>
<evidence type="ECO:0000256" key="4">
    <source>
        <dbReference type="ARBA" id="ARBA00022692"/>
    </source>
</evidence>
<evidence type="ECO:0000256" key="3">
    <source>
        <dbReference type="ARBA" id="ARBA00022538"/>
    </source>
</evidence>
<feature type="transmembrane region" description="Helical" evidence="10">
    <location>
        <begin position="269"/>
        <end position="291"/>
    </location>
</feature>
<evidence type="ECO:0000256" key="7">
    <source>
        <dbReference type="ARBA" id="ARBA00023065"/>
    </source>
</evidence>
<comment type="similarity">
    <text evidence="9">Belongs to the monovalent cation:proton antiporter 2 (CPA2) transporter (TC 2.A.37) family. CHX (TC 2.A.37.4) subfamily.</text>
</comment>
<keyword evidence="7" id="KW-0406">Ion transport</keyword>
<feature type="transmembrane region" description="Helical" evidence="10">
    <location>
        <begin position="487"/>
        <end position="507"/>
    </location>
</feature>
<dbReference type="InterPro" id="IPR057290">
    <property type="entry name" value="CHX17_C"/>
</dbReference>
<keyword evidence="3" id="KW-0633">Potassium transport</keyword>
<evidence type="ECO:0000313" key="14">
    <source>
        <dbReference type="EMBL" id="OWM66649.1"/>
    </source>
</evidence>
<keyword evidence="4 10" id="KW-0812">Transmembrane</keyword>
<feature type="transmembrane region" description="Helical" evidence="10">
    <location>
        <begin position="37"/>
        <end position="60"/>
    </location>
</feature>
<feature type="domain" description="Cation/H+ exchanger transmembrane" evidence="11">
    <location>
        <begin position="55"/>
        <end position="431"/>
    </location>
</feature>
<keyword evidence="2" id="KW-0813">Transport</keyword>
<dbReference type="PANTHER" id="PTHR32468:SF175">
    <property type="entry name" value="CATION_H+ EXCHANGER 3"/>
    <property type="match status" value="1"/>
</dbReference>
<dbReference type="GO" id="GO:0012505">
    <property type="term" value="C:endomembrane system"/>
    <property type="evidence" value="ECO:0007669"/>
    <property type="project" value="TreeGrafter"/>
</dbReference>
<keyword evidence="5" id="KW-0630">Potassium</keyword>
<keyword evidence="8 10" id="KW-0472">Membrane</keyword>
<comment type="caution">
    <text evidence="14">The sequence shown here is derived from an EMBL/GenBank/DDBJ whole genome shotgun (WGS) entry which is preliminary data.</text>
</comment>
<dbReference type="PANTHER" id="PTHR32468">
    <property type="entry name" value="CATION/H + ANTIPORTER"/>
    <property type="match status" value="1"/>
</dbReference>
<evidence type="ECO:0000256" key="1">
    <source>
        <dbReference type="ARBA" id="ARBA00004141"/>
    </source>
</evidence>
<gene>
    <name evidence="14" type="ORF">CDL15_Pgr010300</name>
</gene>
<dbReference type="InterPro" id="IPR057291">
    <property type="entry name" value="CHX17_2nd"/>
</dbReference>
<accession>A0A218W2A7</accession>
<dbReference type="Pfam" id="PF00999">
    <property type="entry name" value="Na_H_Exchanger"/>
    <property type="match status" value="1"/>
</dbReference>
<evidence type="ECO:0000256" key="9">
    <source>
        <dbReference type="ARBA" id="ARBA00038341"/>
    </source>
</evidence>
<name>A0A218W2A7_PUNGR</name>
<protein>
    <submittedName>
        <fullName evidence="14">Uncharacterized protein</fullName>
    </submittedName>
</protein>
<feature type="domain" description="Cation/H(+) antiporter C-terminal" evidence="13">
    <location>
        <begin position="629"/>
        <end position="773"/>
    </location>
</feature>
<feature type="domain" description="Cation/H(+) antiporter central" evidence="12">
    <location>
        <begin position="487"/>
        <end position="613"/>
    </location>
</feature>
<dbReference type="Proteomes" id="UP000197138">
    <property type="component" value="Unassembled WGS sequence"/>
</dbReference>
<keyword evidence="6 10" id="KW-1133">Transmembrane helix</keyword>
<evidence type="ECO:0000256" key="8">
    <source>
        <dbReference type="ARBA" id="ARBA00023136"/>
    </source>
</evidence>
<evidence type="ECO:0000256" key="10">
    <source>
        <dbReference type="SAM" id="Phobius"/>
    </source>
</evidence>
<feature type="transmembrane region" description="Helical" evidence="10">
    <location>
        <begin position="97"/>
        <end position="118"/>
    </location>
</feature>
<feature type="transmembrane region" description="Helical" evidence="10">
    <location>
        <begin position="130"/>
        <end position="153"/>
    </location>
</feature>
<feature type="transmembrane region" description="Helical" evidence="10">
    <location>
        <begin position="413"/>
        <end position="434"/>
    </location>
</feature>
<feature type="transmembrane region" description="Helical" evidence="10">
    <location>
        <begin position="352"/>
        <end position="373"/>
    </location>
</feature>
<dbReference type="GO" id="GO:0006885">
    <property type="term" value="P:regulation of pH"/>
    <property type="evidence" value="ECO:0007669"/>
    <property type="project" value="TreeGrafter"/>
</dbReference>
<proteinExistence type="inferred from homology"/>
<dbReference type="GO" id="GO:1902600">
    <property type="term" value="P:proton transmembrane transport"/>
    <property type="evidence" value="ECO:0007669"/>
    <property type="project" value="InterPro"/>
</dbReference>
<dbReference type="AlphaFoldDB" id="A0A218W2A7"/>
<dbReference type="GO" id="GO:0015297">
    <property type="term" value="F:antiporter activity"/>
    <property type="evidence" value="ECO:0007669"/>
    <property type="project" value="InterPro"/>
</dbReference>
<feature type="transmembrane region" description="Helical" evidence="10">
    <location>
        <begin position="232"/>
        <end position="257"/>
    </location>
</feature>
<evidence type="ECO:0000259" key="13">
    <source>
        <dbReference type="Pfam" id="PF23259"/>
    </source>
</evidence>
<evidence type="ECO:0000259" key="11">
    <source>
        <dbReference type="Pfam" id="PF00999"/>
    </source>
</evidence>
<reference evidence="15" key="1">
    <citation type="journal article" date="2017" name="Plant J.">
        <title>The pomegranate (Punica granatum L.) genome and the genomics of punicalagin biosynthesis.</title>
        <authorList>
            <person name="Qin G."/>
            <person name="Xu C."/>
            <person name="Ming R."/>
            <person name="Tang H."/>
            <person name="Guyot R."/>
            <person name="Kramer E.M."/>
            <person name="Hu Y."/>
            <person name="Yi X."/>
            <person name="Qi Y."/>
            <person name="Xu X."/>
            <person name="Gao Z."/>
            <person name="Pan H."/>
            <person name="Jian J."/>
            <person name="Tian Y."/>
            <person name="Yue Z."/>
            <person name="Xu Y."/>
        </authorList>
    </citation>
    <scope>NUCLEOTIDE SEQUENCE [LARGE SCALE GENOMIC DNA]</scope>
    <source>
        <strain evidence="15">cv. Dabenzi</strain>
    </source>
</reference>
<organism evidence="14 15">
    <name type="scientific">Punica granatum</name>
    <name type="common">Pomegranate</name>
    <dbReference type="NCBI Taxonomy" id="22663"/>
    <lineage>
        <taxon>Eukaryota</taxon>
        <taxon>Viridiplantae</taxon>
        <taxon>Streptophyta</taxon>
        <taxon>Embryophyta</taxon>
        <taxon>Tracheophyta</taxon>
        <taxon>Spermatophyta</taxon>
        <taxon>Magnoliopsida</taxon>
        <taxon>eudicotyledons</taxon>
        <taxon>Gunneridae</taxon>
        <taxon>Pentapetalae</taxon>
        <taxon>rosids</taxon>
        <taxon>malvids</taxon>
        <taxon>Myrtales</taxon>
        <taxon>Lythraceae</taxon>
        <taxon>Punica</taxon>
    </lineage>
</organism>
<feature type="transmembrane region" description="Helical" evidence="10">
    <location>
        <begin position="380"/>
        <end position="401"/>
    </location>
</feature>